<evidence type="ECO:0000256" key="4">
    <source>
        <dbReference type="ARBA" id="ARBA00023136"/>
    </source>
</evidence>
<feature type="domain" description="Major facilitator superfamily (MFS) profile" evidence="6">
    <location>
        <begin position="19"/>
        <end position="296"/>
    </location>
</feature>
<evidence type="ECO:0000256" key="1">
    <source>
        <dbReference type="ARBA" id="ARBA00004141"/>
    </source>
</evidence>
<comment type="subcellular location">
    <subcellularLocation>
        <location evidence="1">Membrane</location>
        <topology evidence="1">Multi-pass membrane protein</topology>
    </subcellularLocation>
</comment>
<gene>
    <name evidence="7" type="ORF">ILUMI_18833</name>
</gene>
<name>A0A8K0G0H5_IGNLU</name>
<keyword evidence="3 5" id="KW-1133">Transmembrane helix</keyword>
<dbReference type="PANTHER" id="PTHR10924">
    <property type="entry name" value="MAJOR FACILITATOR SUPERFAMILY PROTEIN-RELATED"/>
    <property type="match status" value="1"/>
</dbReference>
<accession>A0A8K0G0H5</accession>
<feature type="non-terminal residue" evidence="7">
    <location>
        <position position="296"/>
    </location>
</feature>
<dbReference type="GO" id="GO:0020037">
    <property type="term" value="F:heme binding"/>
    <property type="evidence" value="ECO:0007669"/>
    <property type="project" value="TreeGrafter"/>
</dbReference>
<keyword evidence="8" id="KW-1185">Reference proteome</keyword>
<reference evidence="7" key="1">
    <citation type="submission" date="2019-08" db="EMBL/GenBank/DDBJ databases">
        <title>The genome of the North American firefly Photinus pyralis.</title>
        <authorList>
            <consortium name="Photinus pyralis genome working group"/>
            <person name="Fallon T.R."/>
            <person name="Sander Lower S.E."/>
            <person name="Weng J.-K."/>
        </authorList>
    </citation>
    <scope>NUCLEOTIDE SEQUENCE</scope>
    <source>
        <strain evidence="7">TRF0915ILg1</strain>
        <tissue evidence="7">Whole body</tissue>
    </source>
</reference>
<feature type="transmembrane region" description="Helical" evidence="5">
    <location>
        <begin position="154"/>
        <end position="174"/>
    </location>
</feature>
<dbReference type="GO" id="GO:0097037">
    <property type="term" value="P:heme export"/>
    <property type="evidence" value="ECO:0007669"/>
    <property type="project" value="TreeGrafter"/>
</dbReference>
<dbReference type="GO" id="GO:0016020">
    <property type="term" value="C:membrane"/>
    <property type="evidence" value="ECO:0007669"/>
    <property type="project" value="UniProtKB-SubCell"/>
</dbReference>
<feature type="transmembrane region" description="Helical" evidence="5">
    <location>
        <begin position="114"/>
        <end position="134"/>
    </location>
</feature>
<dbReference type="EMBL" id="VTPC01083993">
    <property type="protein sequence ID" value="KAF2887340.1"/>
    <property type="molecule type" value="Genomic_DNA"/>
</dbReference>
<feature type="transmembrane region" description="Helical" evidence="5">
    <location>
        <begin position="20"/>
        <end position="40"/>
    </location>
</feature>
<feature type="transmembrane region" description="Helical" evidence="5">
    <location>
        <begin position="186"/>
        <end position="209"/>
    </location>
</feature>
<dbReference type="AlphaFoldDB" id="A0A8K0G0H5"/>
<dbReference type="OrthoDB" id="422206at2759"/>
<dbReference type="InterPro" id="IPR036259">
    <property type="entry name" value="MFS_trans_sf"/>
</dbReference>
<evidence type="ECO:0000313" key="7">
    <source>
        <dbReference type="EMBL" id="KAF2887340.1"/>
    </source>
</evidence>
<evidence type="ECO:0000256" key="5">
    <source>
        <dbReference type="SAM" id="Phobius"/>
    </source>
</evidence>
<dbReference type="InterPro" id="IPR049680">
    <property type="entry name" value="FLVCR1-2_SLC49-like"/>
</dbReference>
<dbReference type="PANTHER" id="PTHR10924:SF4">
    <property type="entry name" value="GH15861P"/>
    <property type="match status" value="1"/>
</dbReference>
<dbReference type="SUPFAM" id="SSF103473">
    <property type="entry name" value="MFS general substrate transporter"/>
    <property type="match status" value="1"/>
</dbReference>
<dbReference type="InterPro" id="IPR020846">
    <property type="entry name" value="MFS_dom"/>
</dbReference>
<evidence type="ECO:0000313" key="8">
    <source>
        <dbReference type="Proteomes" id="UP000801492"/>
    </source>
</evidence>
<dbReference type="GO" id="GO:0015232">
    <property type="term" value="F:heme transmembrane transporter activity"/>
    <property type="evidence" value="ECO:0007669"/>
    <property type="project" value="TreeGrafter"/>
</dbReference>
<dbReference type="Pfam" id="PF07690">
    <property type="entry name" value="MFS_1"/>
    <property type="match status" value="1"/>
</dbReference>
<evidence type="ECO:0000259" key="6">
    <source>
        <dbReference type="PROSITE" id="PS50850"/>
    </source>
</evidence>
<dbReference type="Gene3D" id="1.20.1250.20">
    <property type="entry name" value="MFS general substrate transporter like domains"/>
    <property type="match status" value="1"/>
</dbReference>
<keyword evidence="2 5" id="KW-0812">Transmembrane</keyword>
<dbReference type="InterPro" id="IPR011701">
    <property type="entry name" value="MFS"/>
</dbReference>
<evidence type="ECO:0000256" key="2">
    <source>
        <dbReference type="ARBA" id="ARBA00022692"/>
    </source>
</evidence>
<protein>
    <recommendedName>
        <fullName evidence="6">Major facilitator superfamily (MFS) profile domain-containing protein</fullName>
    </recommendedName>
</protein>
<organism evidence="7 8">
    <name type="scientific">Ignelater luminosus</name>
    <name type="common">Cucubano</name>
    <name type="synonym">Pyrophorus luminosus</name>
    <dbReference type="NCBI Taxonomy" id="2038154"/>
    <lineage>
        <taxon>Eukaryota</taxon>
        <taxon>Metazoa</taxon>
        <taxon>Ecdysozoa</taxon>
        <taxon>Arthropoda</taxon>
        <taxon>Hexapoda</taxon>
        <taxon>Insecta</taxon>
        <taxon>Pterygota</taxon>
        <taxon>Neoptera</taxon>
        <taxon>Endopterygota</taxon>
        <taxon>Coleoptera</taxon>
        <taxon>Polyphaga</taxon>
        <taxon>Elateriformia</taxon>
        <taxon>Elateroidea</taxon>
        <taxon>Elateridae</taxon>
        <taxon>Agrypninae</taxon>
        <taxon>Pyrophorini</taxon>
        <taxon>Ignelater</taxon>
    </lineage>
</organism>
<comment type="caution">
    <text evidence="7">The sequence shown here is derived from an EMBL/GenBank/DDBJ whole genome shotgun (WGS) entry which is preliminary data.</text>
</comment>
<dbReference type="Proteomes" id="UP000801492">
    <property type="component" value="Unassembled WGS sequence"/>
</dbReference>
<dbReference type="PROSITE" id="PS50850">
    <property type="entry name" value="MFS"/>
    <property type="match status" value="1"/>
</dbReference>
<keyword evidence="4 5" id="KW-0472">Membrane</keyword>
<evidence type="ECO:0000256" key="3">
    <source>
        <dbReference type="ARBA" id="ARBA00022989"/>
    </source>
</evidence>
<feature type="transmembrane region" description="Helical" evidence="5">
    <location>
        <begin position="244"/>
        <end position="264"/>
    </location>
</feature>
<sequence>MINELDAKKFSEKDIRVYKIRWVMLTLFVIAFACSSIQWVQYSIIADIVMDYYGVTSEAVNWTAMIYQLTYAVFSLGGSYVLNVLGLRSSLLLGMLLASVGAWIKMGSLSPDRFWVVLLGQTVVGISQVFVVQAPSKLAAAWFGSKEVSSACSIGIFGGQLGIAIGFVIPPLLVKNDMDVDAVEKGMYTMLMATAVLNSVVLILIHVFFEDHPLSPPSLAQLEKEQTQEKSVSFTQSLKSLFSNPSYCLFILCVGINAGVYFAVSQLFNEIILAYYPDGNTDAGTIGLVFTTTGMI</sequence>
<proteinExistence type="predicted"/>